<keyword evidence="2" id="KW-1133">Transmembrane helix</keyword>
<evidence type="ECO:0000256" key="1">
    <source>
        <dbReference type="SAM" id="MobiDB-lite"/>
    </source>
</evidence>
<feature type="transmembrane region" description="Helical" evidence="2">
    <location>
        <begin position="12"/>
        <end position="32"/>
    </location>
</feature>
<feature type="region of interest" description="Disordered" evidence="1">
    <location>
        <begin position="197"/>
        <end position="229"/>
    </location>
</feature>
<accession>A0AAV1EI12</accession>
<keyword evidence="2" id="KW-0472">Membrane</keyword>
<comment type="caution">
    <text evidence="3">The sequence shown here is derived from an EMBL/GenBank/DDBJ whole genome shotgun (WGS) entry which is preliminary data.</text>
</comment>
<dbReference type="AlphaFoldDB" id="A0AAV1EI12"/>
<dbReference type="Gene3D" id="2.60.40.10">
    <property type="entry name" value="Immunoglobulins"/>
    <property type="match status" value="1"/>
</dbReference>
<reference evidence="3" key="1">
    <citation type="submission" date="2023-08" db="EMBL/GenBank/DDBJ databases">
        <authorList>
            <person name="Alioto T."/>
            <person name="Alioto T."/>
            <person name="Gomez Garrido J."/>
        </authorList>
    </citation>
    <scope>NUCLEOTIDE SEQUENCE</scope>
</reference>
<sequence length="248" mass="27158">MTEREGRGNMAAPNLSTCFIIFFFVFFSSLLVPAELRPVSADRTAILSCPCLDVNKNVTGLMITSPDLQEGKYVAFWKDFILDPTNQSPKFSGRVNCSEDWTCRIQDMTSSDPDQYECRVFYNGPDPDSDPEEYNCSATVTNTTVTKPTVTNTMVPGGLSDLEIFFSFLGVIAGIVVFAGIGIVVVSMCKKEKEKKAGPLNISGDNSSEDNNNSSDDQGALLHNVPVRSPRLGQHEAVKFSAVCREEP</sequence>
<dbReference type="Proteomes" id="UP001178508">
    <property type="component" value="Unassembled WGS sequence"/>
</dbReference>
<keyword evidence="4" id="KW-1185">Reference proteome</keyword>
<proteinExistence type="predicted"/>
<keyword evidence="2" id="KW-0812">Transmembrane</keyword>
<gene>
    <name evidence="3" type="ORF">XNOV1_A003090</name>
</gene>
<feature type="transmembrane region" description="Helical" evidence="2">
    <location>
        <begin position="164"/>
        <end position="186"/>
    </location>
</feature>
<evidence type="ECO:0000313" key="3">
    <source>
        <dbReference type="EMBL" id="CAJ1048369.1"/>
    </source>
</evidence>
<evidence type="ECO:0000313" key="4">
    <source>
        <dbReference type="Proteomes" id="UP001178508"/>
    </source>
</evidence>
<dbReference type="InterPro" id="IPR013783">
    <property type="entry name" value="Ig-like_fold"/>
</dbReference>
<name>A0AAV1EI12_XYRNO</name>
<protein>
    <submittedName>
        <fullName evidence="3">Uncharacterized protein LOC121504412</fullName>
    </submittedName>
</protein>
<organism evidence="3 4">
    <name type="scientific">Xyrichtys novacula</name>
    <name type="common">Pearly razorfish</name>
    <name type="synonym">Hemipteronotus novacula</name>
    <dbReference type="NCBI Taxonomy" id="13765"/>
    <lineage>
        <taxon>Eukaryota</taxon>
        <taxon>Metazoa</taxon>
        <taxon>Chordata</taxon>
        <taxon>Craniata</taxon>
        <taxon>Vertebrata</taxon>
        <taxon>Euteleostomi</taxon>
        <taxon>Actinopterygii</taxon>
        <taxon>Neopterygii</taxon>
        <taxon>Teleostei</taxon>
        <taxon>Neoteleostei</taxon>
        <taxon>Acanthomorphata</taxon>
        <taxon>Eupercaria</taxon>
        <taxon>Labriformes</taxon>
        <taxon>Labridae</taxon>
        <taxon>Xyrichtys</taxon>
    </lineage>
</organism>
<feature type="compositionally biased region" description="Low complexity" evidence="1">
    <location>
        <begin position="205"/>
        <end position="217"/>
    </location>
</feature>
<dbReference type="EMBL" id="CAUIWU010000006">
    <property type="protein sequence ID" value="CAJ1048369.1"/>
    <property type="molecule type" value="Genomic_DNA"/>
</dbReference>
<evidence type="ECO:0000256" key="2">
    <source>
        <dbReference type="SAM" id="Phobius"/>
    </source>
</evidence>